<organism evidence="2 3">
    <name type="scientific">Nostoc flagelliforme FACHB-838</name>
    <dbReference type="NCBI Taxonomy" id="2692904"/>
    <lineage>
        <taxon>Bacteria</taxon>
        <taxon>Bacillati</taxon>
        <taxon>Cyanobacteriota</taxon>
        <taxon>Cyanophyceae</taxon>
        <taxon>Nostocales</taxon>
        <taxon>Nostocaceae</taxon>
        <taxon>Nostoc</taxon>
    </lineage>
</organism>
<reference evidence="2 3" key="1">
    <citation type="journal article" date="2020" name="ISME J.">
        <title>Comparative genomics reveals insights into cyanobacterial evolution and habitat adaptation.</title>
        <authorList>
            <person name="Chen M.Y."/>
            <person name="Teng W.K."/>
            <person name="Zhao L."/>
            <person name="Hu C.X."/>
            <person name="Zhou Y.K."/>
            <person name="Han B.P."/>
            <person name="Song L.R."/>
            <person name="Shu W.S."/>
        </authorList>
    </citation>
    <scope>NUCLEOTIDE SEQUENCE [LARGE SCALE GENOMIC DNA]</scope>
    <source>
        <strain evidence="2 3">FACHB-838</strain>
    </source>
</reference>
<dbReference type="Proteomes" id="UP000623440">
    <property type="component" value="Unassembled WGS sequence"/>
</dbReference>
<gene>
    <name evidence="2" type="ORF">H6G97_25475</name>
</gene>
<evidence type="ECO:0000313" key="3">
    <source>
        <dbReference type="Proteomes" id="UP000623440"/>
    </source>
</evidence>
<protein>
    <submittedName>
        <fullName evidence="2">DUF4188 domain-containing protein</fullName>
    </submittedName>
</protein>
<dbReference type="InterPro" id="IPR025444">
    <property type="entry name" value="Monooxy_af470"/>
</dbReference>
<evidence type="ECO:0000256" key="1">
    <source>
        <dbReference type="SAM" id="MobiDB-lite"/>
    </source>
</evidence>
<evidence type="ECO:0000313" key="2">
    <source>
        <dbReference type="EMBL" id="MBD2532752.1"/>
    </source>
</evidence>
<dbReference type="EMBL" id="JACJSI010000068">
    <property type="protein sequence ID" value="MBD2532752.1"/>
    <property type="molecule type" value="Genomic_DNA"/>
</dbReference>
<dbReference type="RefSeq" id="WP_190943362.1">
    <property type="nucleotide sequence ID" value="NZ_JACJSI010000068.1"/>
</dbReference>
<dbReference type="Pfam" id="PF13826">
    <property type="entry name" value="Monooxy_af470-like"/>
    <property type="match status" value="1"/>
</dbReference>
<name>A0ABR8DV35_9NOSO</name>
<comment type="caution">
    <text evidence="2">The sequence shown here is derived from an EMBL/GenBank/DDBJ whole genome shotgun (WGS) entry which is preliminary data.</text>
</comment>
<feature type="region of interest" description="Disordered" evidence="1">
    <location>
        <begin position="144"/>
        <end position="172"/>
    </location>
</feature>
<sequence length="172" mass="19290">MPQVIPGRFTAEIDEPFVVFLIGMRVNKLLAFSKWIPTSRAMSPMLQSLNQNPEKGFLGGETFVYWRGVGLIQYWRSFEDLERFARNPADAHLKAWQRFNQAIGADGSVGIWHETYLIEPGKYKAIYGNMPVFGLAAATKHVPAMGRKETARRRQGGDGEPSVPLPAIQTPN</sequence>
<proteinExistence type="predicted"/>
<accession>A0ABR8DV35</accession>
<keyword evidence="3" id="KW-1185">Reference proteome</keyword>